<protein>
    <submittedName>
        <fullName evidence="2">Uncharacterized protein</fullName>
    </submittedName>
</protein>
<keyword evidence="3" id="KW-1185">Reference proteome</keyword>
<evidence type="ECO:0000313" key="2">
    <source>
        <dbReference type="EMBL" id="TNN74674.1"/>
    </source>
</evidence>
<feature type="compositionally biased region" description="Polar residues" evidence="1">
    <location>
        <begin position="32"/>
        <end position="41"/>
    </location>
</feature>
<comment type="caution">
    <text evidence="2">The sequence shown here is derived from an EMBL/GenBank/DDBJ whole genome shotgun (WGS) entry which is preliminary data.</text>
</comment>
<reference evidence="2 3" key="1">
    <citation type="submission" date="2019-03" db="EMBL/GenBank/DDBJ databases">
        <title>First draft genome of Liparis tanakae, snailfish: a comprehensive survey of snailfish specific genes.</title>
        <authorList>
            <person name="Kim W."/>
            <person name="Song I."/>
            <person name="Jeong J.-H."/>
            <person name="Kim D."/>
            <person name="Kim S."/>
            <person name="Ryu S."/>
            <person name="Song J.Y."/>
            <person name="Lee S.K."/>
        </authorList>
    </citation>
    <scope>NUCLEOTIDE SEQUENCE [LARGE SCALE GENOMIC DNA]</scope>
    <source>
        <tissue evidence="2">Muscle</tissue>
    </source>
</reference>
<evidence type="ECO:0000313" key="3">
    <source>
        <dbReference type="Proteomes" id="UP000314294"/>
    </source>
</evidence>
<name>A0A4Z2IBG4_9TELE</name>
<dbReference type="Proteomes" id="UP000314294">
    <property type="component" value="Unassembled WGS sequence"/>
</dbReference>
<proteinExistence type="predicted"/>
<dbReference type="EMBL" id="SRLO01000111">
    <property type="protein sequence ID" value="TNN74674.1"/>
    <property type="molecule type" value="Genomic_DNA"/>
</dbReference>
<gene>
    <name evidence="2" type="ORF">EYF80_014992</name>
</gene>
<feature type="region of interest" description="Disordered" evidence="1">
    <location>
        <begin position="1"/>
        <end position="42"/>
    </location>
</feature>
<sequence>MKSDTRKASFSLQDGGREGGRGLGGNREWMSEETTQSTRQPTYMAEKRLELTSVHRGTSSHILPLMNKTTGLVNIDKAEDVTATMVTALQPDSGMSASHPPLNSNHTSGMEHVFQYSYSESGLLYTDDRTPARDSIPLPKAVLYLVMAALVVVVVEEGRWLLKVTVVKPVNQAAPLMMELQCSRLLPQKQFYDWVFGSRRVTNCNNTEINCISNNMSEMSESGERPRLVEMSYIFLNHTNSLGSNRPEETVVTIDETLQQQPPDTHSGT</sequence>
<accession>A0A4Z2IBG4</accession>
<organism evidence="2 3">
    <name type="scientific">Liparis tanakae</name>
    <name type="common">Tanaka's snailfish</name>
    <dbReference type="NCBI Taxonomy" id="230148"/>
    <lineage>
        <taxon>Eukaryota</taxon>
        <taxon>Metazoa</taxon>
        <taxon>Chordata</taxon>
        <taxon>Craniata</taxon>
        <taxon>Vertebrata</taxon>
        <taxon>Euteleostomi</taxon>
        <taxon>Actinopterygii</taxon>
        <taxon>Neopterygii</taxon>
        <taxon>Teleostei</taxon>
        <taxon>Neoteleostei</taxon>
        <taxon>Acanthomorphata</taxon>
        <taxon>Eupercaria</taxon>
        <taxon>Perciformes</taxon>
        <taxon>Cottioidei</taxon>
        <taxon>Cottales</taxon>
        <taxon>Liparidae</taxon>
        <taxon>Liparis</taxon>
    </lineage>
</organism>
<dbReference type="OrthoDB" id="8848457at2759"/>
<dbReference type="AlphaFoldDB" id="A0A4Z2IBG4"/>
<evidence type="ECO:0000256" key="1">
    <source>
        <dbReference type="SAM" id="MobiDB-lite"/>
    </source>
</evidence>